<reference evidence="6 7" key="1">
    <citation type="submission" date="2019-09" db="EMBL/GenBank/DDBJ databases">
        <title>Phylogeny of genus Pseudoclavibacter and closely related genus.</title>
        <authorList>
            <person name="Li Y."/>
        </authorList>
    </citation>
    <scope>NUCLEOTIDE SEQUENCE [LARGE SCALE GENOMIC DNA]</scope>
    <source>
        <strain evidence="6 7">KCTC 13959</strain>
    </source>
</reference>
<evidence type="ECO:0000313" key="7">
    <source>
        <dbReference type="Proteomes" id="UP000433493"/>
    </source>
</evidence>
<dbReference type="Proteomes" id="UP000433493">
    <property type="component" value="Unassembled WGS sequence"/>
</dbReference>
<evidence type="ECO:0000256" key="2">
    <source>
        <dbReference type="ARBA" id="ARBA00023015"/>
    </source>
</evidence>
<dbReference type="PANTHER" id="PTHR30346">
    <property type="entry name" value="TRANSCRIPTIONAL DUAL REGULATOR HCAR-RELATED"/>
    <property type="match status" value="1"/>
</dbReference>
<evidence type="ECO:0000259" key="5">
    <source>
        <dbReference type="Pfam" id="PF03466"/>
    </source>
</evidence>
<keyword evidence="3" id="KW-0238">DNA-binding</keyword>
<dbReference type="PANTHER" id="PTHR30346:SF0">
    <property type="entry name" value="HCA OPERON TRANSCRIPTIONAL ACTIVATOR HCAR"/>
    <property type="match status" value="1"/>
</dbReference>
<dbReference type="EMBL" id="WBKB01000005">
    <property type="protein sequence ID" value="KAB1642766.1"/>
    <property type="molecule type" value="Genomic_DNA"/>
</dbReference>
<protein>
    <recommendedName>
        <fullName evidence="5">LysR substrate-binding domain-containing protein</fullName>
    </recommendedName>
</protein>
<proteinExistence type="inferred from homology"/>
<accession>A0A7J5BA93</accession>
<dbReference type="GO" id="GO:0003677">
    <property type="term" value="F:DNA binding"/>
    <property type="evidence" value="ECO:0007669"/>
    <property type="project" value="UniProtKB-KW"/>
</dbReference>
<dbReference type="GO" id="GO:0032993">
    <property type="term" value="C:protein-DNA complex"/>
    <property type="evidence" value="ECO:0007669"/>
    <property type="project" value="TreeGrafter"/>
</dbReference>
<sequence length="209" mass="23352">MPPKLPRLVTRDLLGYAWAALGKHTPKLLRDWESAHPDRELRLVRHNSPTGGLCEGSCDVAIVRRSVEDAQFDSVIVGLEKRMIAFAADDAQWSRRRQLTMSEVADRPILMDPRTGTTNMQLWAGVDHQPQFIESFDVDEWLNTIAAGHGVGTTAEATAHHHARPGVVFRPIKDSPRIPVRLAWWRENPPGGLTELVDAVTKLYAAARN</sequence>
<keyword evidence="4" id="KW-0804">Transcription</keyword>
<evidence type="ECO:0000256" key="1">
    <source>
        <dbReference type="ARBA" id="ARBA00009437"/>
    </source>
</evidence>
<comment type="caution">
    <text evidence="6">The sequence shown here is derived from an EMBL/GenBank/DDBJ whole genome shotgun (WGS) entry which is preliminary data.</text>
</comment>
<evidence type="ECO:0000256" key="4">
    <source>
        <dbReference type="ARBA" id="ARBA00023163"/>
    </source>
</evidence>
<dbReference type="GO" id="GO:0003700">
    <property type="term" value="F:DNA-binding transcription factor activity"/>
    <property type="evidence" value="ECO:0007669"/>
    <property type="project" value="TreeGrafter"/>
</dbReference>
<dbReference type="AlphaFoldDB" id="A0A7J5BA93"/>
<feature type="domain" description="LysR substrate-binding" evidence="5">
    <location>
        <begin position="23"/>
        <end position="195"/>
    </location>
</feature>
<evidence type="ECO:0000313" key="6">
    <source>
        <dbReference type="EMBL" id="KAB1642766.1"/>
    </source>
</evidence>
<name>A0A7J5BA93_9MICO</name>
<dbReference type="SUPFAM" id="SSF53850">
    <property type="entry name" value="Periplasmic binding protein-like II"/>
    <property type="match status" value="1"/>
</dbReference>
<keyword evidence="2" id="KW-0805">Transcription regulation</keyword>
<dbReference type="OrthoDB" id="3636008at2"/>
<evidence type="ECO:0000256" key="3">
    <source>
        <dbReference type="ARBA" id="ARBA00023125"/>
    </source>
</evidence>
<dbReference type="Gene3D" id="3.40.190.10">
    <property type="entry name" value="Periplasmic binding protein-like II"/>
    <property type="match status" value="2"/>
</dbReference>
<gene>
    <name evidence="6" type="ORF">F8O05_09680</name>
</gene>
<dbReference type="Pfam" id="PF03466">
    <property type="entry name" value="LysR_substrate"/>
    <property type="match status" value="1"/>
</dbReference>
<organism evidence="6 7">
    <name type="scientific">Gulosibacter chungangensis</name>
    <dbReference type="NCBI Taxonomy" id="979746"/>
    <lineage>
        <taxon>Bacteria</taxon>
        <taxon>Bacillati</taxon>
        <taxon>Actinomycetota</taxon>
        <taxon>Actinomycetes</taxon>
        <taxon>Micrococcales</taxon>
        <taxon>Microbacteriaceae</taxon>
        <taxon>Gulosibacter</taxon>
    </lineage>
</organism>
<keyword evidence="7" id="KW-1185">Reference proteome</keyword>
<dbReference type="InterPro" id="IPR005119">
    <property type="entry name" value="LysR_subst-bd"/>
</dbReference>
<comment type="similarity">
    <text evidence="1">Belongs to the LysR transcriptional regulatory family.</text>
</comment>